<sequence length="301" mass="35019">MEHHVLEHILDGREEPANLPLELLKNITSNFSKEREIGHGGFATVYKGVLQNRNVAVKRIMNRHTVDEKLFYREVNSLLTIKHPNIVWFLGFCASTDQAAIKIEGSRDHIYAEIRERLLCFEYISNGDLQKHITDELRGLNWSACYRLIKEICDALYYLHVEKYIYHMDLKPANILLDKDMVAKITDFGLSRLDEKSQTLSVDRHGTPGYCAPEYLSCGKMSFKSDIYSLGMIIIELVTGEKSIPDSNKNNVLRRWRHRWRKRGEESPMYYHQVSKCIDIGLLCREIDPCKRPFIEQIDSV</sequence>
<organism evidence="1 2">
    <name type="scientific">Avena sativa</name>
    <name type="common">Oat</name>
    <dbReference type="NCBI Taxonomy" id="4498"/>
    <lineage>
        <taxon>Eukaryota</taxon>
        <taxon>Viridiplantae</taxon>
        <taxon>Streptophyta</taxon>
        <taxon>Embryophyta</taxon>
        <taxon>Tracheophyta</taxon>
        <taxon>Spermatophyta</taxon>
        <taxon>Magnoliopsida</taxon>
        <taxon>Liliopsida</taxon>
        <taxon>Poales</taxon>
        <taxon>Poaceae</taxon>
        <taxon>BOP clade</taxon>
        <taxon>Pooideae</taxon>
        <taxon>Poodae</taxon>
        <taxon>Poeae</taxon>
        <taxon>Poeae Chloroplast Group 1 (Aveneae type)</taxon>
        <taxon>Aveninae</taxon>
        <taxon>Avena</taxon>
    </lineage>
</organism>
<keyword evidence="2" id="KW-1185">Reference proteome</keyword>
<reference evidence="1" key="1">
    <citation type="submission" date="2021-05" db="EMBL/GenBank/DDBJ databases">
        <authorList>
            <person name="Scholz U."/>
            <person name="Mascher M."/>
            <person name="Fiebig A."/>
        </authorList>
    </citation>
    <scope>NUCLEOTIDE SEQUENCE [LARGE SCALE GENOMIC DNA]</scope>
</reference>
<evidence type="ECO:0000313" key="2">
    <source>
        <dbReference type="Proteomes" id="UP001732700"/>
    </source>
</evidence>
<reference evidence="1" key="2">
    <citation type="submission" date="2025-09" db="UniProtKB">
        <authorList>
            <consortium name="EnsemblPlants"/>
        </authorList>
    </citation>
    <scope>IDENTIFICATION</scope>
</reference>
<dbReference type="Proteomes" id="UP001732700">
    <property type="component" value="Chromosome 6C"/>
</dbReference>
<accession>A0ACD5ZE76</accession>
<protein>
    <submittedName>
        <fullName evidence="1">Uncharacterized protein</fullName>
    </submittedName>
</protein>
<dbReference type="EnsemblPlants" id="AVESA.00010b.r2.6CG1148210.1">
    <property type="protein sequence ID" value="AVESA.00010b.r2.6CG1148210.1.CDS"/>
    <property type="gene ID" value="AVESA.00010b.r2.6CG1148210"/>
</dbReference>
<name>A0ACD5ZE76_AVESA</name>
<evidence type="ECO:0000313" key="1">
    <source>
        <dbReference type="EnsemblPlants" id="AVESA.00010b.r2.6CG1148210.1.CDS"/>
    </source>
</evidence>
<proteinExistence type="predicted"/>